<gene>
    <name evidence="1" type="ORF">MEBOL_007153</name>
</gene>
<reference evidence="1 2" key="1">
    <citation type="submission" date="2017-06" db="EMBL/GenBank/DDBJ databases">
        <authorList>
            <person name="Kim H.J."/>
            <person name="Triplett B.A."/>
        </authorList>
    </citation>
    <scope>NUCLEOTIDE SEQUENCE [LARGE SCALE GENOMIC DNA]</scope>
    <source>
        <strain evidence="1 2">DSM 14713</strain>
    </source>
</reference>
<organism evidence="1 2">
    <name type="scientific">Melittangium boletus DSM 14713</name>
    <dbReference type="NCBI Taxonomy" id="1294270"/>
    <lineage>
        <taxon>Bacteria</taxon>
        <taxon>Pseudomonadati</taxon>
        <taxon>Myxococcota</taxon>
        <taxon>Myxococcia</taxon>
        <taxon>Myxococcales</taxon>
        <taxon>Cystobacterineae</taxon>
        <taxon>Archangiaceae</taxon>
        <taxon>Melittangium</taxon>
    </lineage>
</organism>
<dbReference type="EMBL" id="CP022163">
    <property type="protein sequence ID" value="ATB33655.1"/>
    <property type="molecule type" value="Genomic_DNA"/>
</dbReference>
<keyword evidence="2" id="KW-1185">Reference proteome</keyword>
<evidence type="ECO:0000313" key="1">
    <source>
        <dbReference type="EMBL" id="ATB33655.1"/>
    </source>
</evidence>
<sequence>MRANIFGGVLGVALLAAGCGAPVENPETETAPLSTREDALPACNGEAYERAFYSDASKTNQVGGWECWCGSSSAYIWGRTTAFSEYLYVNQCRVQP</sequence>
<dbReference type="RefSeq" id="WP_095981657.1">
    <property type="nucleotide sequence ID" value="NZ_CP022163.1"/>
</dbReference>
<dbReference type="Proteomes" id="UP000217289">
    <property type="component" value="Chromosome"/>
</dbReference>
<dbReference type="OrthoDB" id="5514530at2"/>
<name>A0A250IPH6_9BACT</name>
<accession>A0A250IPH6</accession>
<dbReference type="AlphaFoldDB" id="A0A250IPH6"/>
<proteinExistence type="predicted"/>
<evidence type="ECO:0008006" key="3">
    <source>
        <dbReference type="Google" id="ProtNLM"/>
    </source>
</evidence>
<dbReference type="KEGG" id="mbd:MEBOL_007153"/>
<protein>
    <recommendedName>
        <fullName evidence="3">Lipoprotein</fullName>
    </recommendedName>
</protein>
<evidence type="ECO:0000313" key="2">
    <source>
        <dbReference type="Proteomes" id="UP000217289"/>
    </source>
</evidence>
<dbReference type="PROSITE" id="PS51257">
    <property type="entry name" value="PROKAR_LIPOPROTEIN"/>
    <property type="match status" value="1"/>
</dbReference>